<name>A0ABR4PQ20_9HELO</name>
<keyword evidence="7" id="KW-0812">Transmembrane</keyword>
<evidence type="ECO:0000256" key="10">
    <source>
        <dbReference type="ARBA" id="ARBA00022989"/>
    </source>
</evidence>
<dbReference type="PANTHER" id="PTHR23033:SF40">
    <property type="entry name" value="APPLE DOMAIN-CONTAINING PROTEIN"/>
    <property type="match status" value="1"/>
</dbReference>
<proteinExistence type="inferred from homology"/>
<feature type="chain" id="PRO_5047523095" description="N-acetylgalactosaminide beta-1,3-galactosyltransferase" evidence="13">
    <location>
        <begin position="31"/>
        <end position="774"/>
    </location>
</feature>
<evidence type="ECO:0000256" key="13">
    <source>
        <dbReference type="SAM" id="SignalP"/>
    </source>
</evidence>
<dbReference type="EC" id="2.4.1.122" evidence="4"/>
<keyword evidence="16" id="KW-1185">Reference proteome</keyword>
<feature type="domain" description="Fringe-like glycosyltransferase" evidence="14">
    <location>
        <begin position="240"/>
        <end position="328"/>
    </location>
</feature>
<keyword evidence="13" id="KW-0732">Signal</keyword>
<dbReference type="Pfam" id="PF02434">
    <property type="entry name" value="Fringe"/>
    <property type="match status" value="1"/>
</dbReference>
<evidence type="ECO:0000313" key="15">
    <source>
        <dbReference type="EMBL" id="KAL3425375.1"/>
    </source>
</evidence>
<feature type="region of interest" description="Disordered" evidence="12">
    <location>
        <begin position="668"/>
        <end position="687"/>
    </location>
</feature>
<reference evidence="15 16" key="1">
    <citation type="submission" date="2024-06" db="EMBL/GenBank/DDBJ databases">
        <title>Complete genome of Phlyctema vagabunda strain 19-DSS-EL-015.</title>
        <authorList>
            <person name="Fiorenzani C."/>
        </authorList>
    </citation>
    <scope>NUCLEOTIDE SEQUENCE [LARGE SCALE GENOMIC DNA]</scope>
    <source>
        <strain evidence="15 16">19-DSS-EL-015</strain>
    </source>
</reference>
<keyword evidence="10" id="KW-1133">Transmembrane helix</keyword>
<gene>
    <name evidence="15" type="ORF">PVAG01_02166</name>
</gene>
<evidence type="ECO:0000256" key="6">
    <source>
        <dbReference type="ARBA" id="ARBA00022679"/>
    </source>
</evidence>
<evidence type="ECO:0000256" key="12">
    <source>
        <dbReference type="SAM" id="MobiDB-lite"/>
    </source>
</evidence>
<dbReference type="PANTHER" id="PTHR23033">
    <property type="entry name" value="BETA1,3-GALACTOSYLTRANSFERASE"/>
    <property type="match status" value="1"/>
</dbReference>
<keyword evidence="5" id="KW-0328">Glycosyltransferase</keyword>
<evidence type="ECO:0000256" key="9">
    <source>
        <dbReference type="ARBA" id="ARBA00022968"/>
    </source>
</evidence>
<evidence type="ECO:0000256" key="8">
    <source>
        <dbReference type="ARBA" id="ARBA00022741"/>
    </source>
</evidence>
<keyword evidence="8" id="KW-0547">Nucleotide-binding</keyword>
<feature type="signal peptide" evidence="13">
    <location>
        <begin position="1"/>
        <end position="30"/>
    </location>
</feature>
<comment type="similarity">
    <text evidence="3">Belongs to the glycosyltransferase 31 family. Beta3-Gal-T subfamily.</text>
</comment>
<comment type="caution">
    <text evidence="15">The sequence shown here is derived from an EMBL/GenBank/DDBJ whole genome shotgun (WGS) entry which is preliminary data.</text>
</comment>
<sequence length="774" mass="89490">MLQNIFRRAPSRVTVLVVLVVILIFRQSSSDLPHLEDARSLSNYLNNTIRNPPWAQISLDRPSTGADPPAEPKPCICPGCPNATAVVTKHITDPTTCPTLAIPQLPVPTMRKVPETAASIEQEIMNNMREEGILVIFKTGAQELAQLAIHLGTTLRFFDQQDILFFSDMHDFLGPFTVHDSLRNVNQTIREHHPEFEIYRKFLNYHANGRNIVDLVEGREKGNDRTGWRLDKWKFIHMIEDAFEMRPNAKWYFFIETDTYVIWPNLVAYLKRLDHTKPLYLGSGLSIGAQTFGHGGSGYVISHAAMNKLLEPSQPEDLAAAWDLRMDEHCCGDLAVAIALQEKGIPLTIAHPFFNGYKPSTFTYGPKNHWCQPAITMHHITHVDVSDYWRYERQREMIQGTKNLTLFSDLYHYFAEPHIRESRDNWDNLSHGPTYSKEIMDRIEKAEKGVNWVEEEASAAQITETREKERQLFLAKLKESEEGRRVLENLLQEEKAMDKEKGVEDEAQEEREAFLDKLKDTEEGRKVLENLMREKESAGGEQKEEKKEGEKQEDGDMERKEDDSKDAERKGESDTKQEDEQHQTESKENPTSGKEDKNKDNKADEKKPEEQDREPKDRATTRVKIGIKKTGPDQEQHDDEEKGEQHANNEADDEDSSLDNTASDLFSRKRDLESPQQPEPEPELPKAKRAAYADLAKIAYHSFEDCRNMCESVAECFQFVFYDDTCRLGYSFRLGQYVDVEREGRKIFKSGWMVDKIRRWTEENACREPRWEWY</sequence>
<feature type="region of interest" description="Disordered" evidence="12">
    <location>
        <begin position="497"/>
        <end position="518"/>
    </location>
</feature>
<evidence type="ECO:0000313" key="16">
    <source>
        <dbReference type="Proteomes" id="UP001629113"/>
    </source>
</evidence>
<dbReference type="Gene3D" id="3.90.550.50">
    <property type="match status" value="1"/>
</dbReference>
<feature type="compositionally biased region" description="Basic and acidic residues" evidence="12">
    <location>
        <begin position="531"/>
        <end position="620"/>
    </location>
</feature>
<comment type="subcellular location">
    <subcellularLocation>
        <location evidence="1">Membrane</location>
        <topology evidence="1">Single-pass type II membrane protein</topology>
    </subcellularLocation>
</comment>
<accession>A0ABR4PQ20</accession>
<feature type="region of interest" description="Disordered" evidence="12">
    <location>
        <begin position="531"/>
        <end position="661"/>
    </location>
</feature>
<evidence type="ECO:0000256" key="2">
    <source>
        <dbReference type="ARBA" id="ARBA00004922"/>
    </source>
</evidence>
<dbReference type="InterPro" id="IPR026050">
    <property type="entry name" value="C1GALT1/C1GALT1_chp1"/>
</dbReference>
<comment type="pathway">
    <text evidence="2">Protein modification; protein glycosylation.</text>
</comment>
<dbReference type="EMBL" id="JBFCZG010000002">
    <property type="protein sequence ID" value="KAL3425375.1"/>
    <property type="molecule type" value="Genomic_DNA"/>
</dbReference>
<evidence type="ECO:0000259" key="14">
    <source>
        <dbReference type="Pfam" id="PF02434"/>
    </source>
</evidence>
<evidence type="ECO:0000256" key="3">
    <source>
        <dbReference type="ARBA" id="ARBA00006462"/>
    </source>
</evidence>
<evidence type="ECO:0000256" key="5">
    <source>
        <dbReference type="ARBA" id="ARBA00022676"/>
    </source>
</evidence>
<protein>
    <recommendedName>
        <fullName evidence="4">N-acetylgalactosaminide beta-1,3-galactosyltransferase</fullName>
        <ecNumber evidence="4">2.4.1.122</ecNumber>
    </recommendedName>
</protein>
<evidence type="ECO:0000256" key="4">
    <source>
        <dbReference type="ARBA" id="ARBA00012557"/>
    </source>
</evidence>
<evidence type="ECO:0000256" key="11">
    <source>
        <dbReference type="ARBA" id="ARBA00023136"/>
    </source>
</evidence>
<keyword evidence="6" id="KW-0808">Transferase</keyword>
<dbReference type="Proteomes" id="UP001629113">
    <property type="component" value="Unassembled WGS sequence"/>
</dbReference>
<keyword evidence="11" id="KW-0472">Membrane</keyword>
<keyword evidence="9" id="KW-0735">Signal-anchor</keyword>
<dbReference type="InterPro" id="IPR003378">
    <property type="entry name" value="Fringe-like_glycosylTrfase"/>
</dbReference>
<evidence type="ECO:0000256" key="1">
    <source>
        <dbReference type="ARBA" id="ARBA00004606"/>
    </source>
</evidence>
<feature type="compositionally biased region" description="Basic and acidic residues" evidence="12">
    <location>
        <begin position="630"/>
        <end position="649"/>
    </location>
</feature>
<evidence type="ECO:0000256" key="7">
    <source>
        <dbReference type="ARBA" id="ARBA00022692"/>
    </source>
</evidence>
<organism evidence="15 16">
    <name type="scientific">Phlyctema vagabunda</name>
    <dbReference type="NCBI Taxonomy" id="108571"/>
    <lineage>
        <taxon>Eukaryota</taxon>
        <taxon>Fungi</taxon>
        <taxon>Dikarya</taxon>
        <taxon>Ascomycota</taxon>
        <taxon>Pezizomycotina</taxon>
        <taxon>Leotiomycetes</taxon>
        <taxon>Helotiales</taxon>
        <taxon>Dermateaceae</taxon>
        <taxon>Phlyctema</taxon>
    </lineage>
</organism>